<accession>A0A5E4S4P2</accession>
<name>A0A5E4S4P2_9BURK</name>
<sequence length="160" mass="18368">MRSEAELTRQIVDNNTGEVLTEKGLPKNHNFVMFFREEMKSMRALASKDPKACCMLFTMAEHMGENNSLVVSRETLSELLGFSLPTVDRKLKYLRDNNFISVVKSGNMNVYLINARLAWTTYANNRKYAQFNATVLIGQNEQDERYTTIKKTVSKRITVS</sequence>
<dbReference type="Gene3D" id="1.10.10.10">
    <property type="entry name" value="Winged helix-like DNA-binding domain superfamily/Winged helix DNA-binding domain"/>
    <property type="match status" value="1"/>
</dbReference>
<reference evidence="2 3" key="1">
    <citation type="submission" date="2019-08" db="EMBL/GenBank/DDBJ databases">
        <authorList>
            <person name="Peeters C."/>
        </authorList>
    </citation>
    <scope>NUCLEOTIDE SEQUENCE [LARGE SCALE GENOMIC DNA]</scope>
    <source>
        <strain evidence="2 3">LMG 31116</strain>
    </source>
</reference>
<dbReference type="InterPro" id="IPR036390">
    <property type="entry name" value="WH_DNA-bd_sf"/>
</dbReference>
<dbReference type="Proteomes" id="UP000368474">
    <property type="component" value="Unassembled WGS sequence"/>
</dbReference>
<dbReference type="GO" id="GO:0006276">
    <property type="term" value="P:plasmid maintenance"/>
    <property type="evidence" value="ECO:0007669"/>
    <property type="project" value="InterPro"/>
</dbReference>
<keyword evidence="3" id="KW-1185">Reference proteome</keyword>
<protein>
    <recommendedName>
        <fullName evidence="1">Plasmid replication protein RepL domain-containing protein</fullName>
    </recommendedName>
</protein>
<evidence type="ECO:0000259" key="1">
    <source>
        <dbReference type="Pfam" id="PF05732"/>
    </source>
</evidence>
<feature type="domain" description="Plasmid replication protein RepL" evidence="1">
    <location>
        <begin position="8"/>
        <end position="131"/>
    </location>
</feature>
<evidence type="ECO:0000313" key="3">
    <source>
        <dbReference type="Proteomes" id="UP000368474"/>
    </source>
</evidence>
<dbReference type="EMBL" id="CABPSD010000001">
    <property type="protein sequence ID" value="VVD69019.1"/>
    <property type="molecule type" value="Genomic_DNA"/>
</dbReference>
<dbReference type="GO" id="GO:0006260">
    <property type="term" value="P:DNA replication"/>
    <property type="evidence" value="ECO:0007669"/>
    <property type="project" value="InterPro"/>
</dbReference>
<evidence type="ECO:0000313" key="2">
    <source>
        <dbReference type="EMBL" id="VVD69019.1"/>
    </source>
</evidence>
<dbReference type="InterPro" id="IPR008813">
    <property type="entry name" value="Plasmid_replication_RepL"/>
</dbReference>
<dbReference type="SUPFAM" id="SSF46785">
    <property type="entry name" value="Winged helix' DNA-binding domain"/>
    <property type="match status" value="1"/>
</dbReference>
<proteinExistence type="predicted"/>
<gene>
    <name evidence="2" type="ORF">PMO31116_00501</name>
</gene>
<dbReference type="RefSeq" id="WP_150565297.1">
    <property type="nucleotide sequence ID" value="NZ_CABPSD010000001.1"/>
</dbReference>
<dbReference type="Pfam" id="PF05732">
    <property type="entry name" value="RepL"/>
    <property type="match status" value="1"/>
</dbReference>
<organism evidence="2 3">
    <name type="scientific">Pandoraea morbifera</name>
    <dbReference type="NCBI Taxonomy" id="2508300"/>
    <lineage>
        <taxon>Bacteria</taxon>
        <taxon>Pseudomonadati</taxon>
        <taxon>Pseudomonadota</taxon>
        <taxon>Betaproteobacteria</taxon>
        <taxon>Burkholderiales</taxon>
        <taxon>Burkholderiaceae</taxon>
        <taxon>Pandoraea</taxon>
    </lineage>
</organism>
<dbReference type="AlphaFoldDB" id="A0A5E4S4P2"/>
<dbReference type="InterPro" id="IPR036388">
    <property type="entry name" value="WH-like_DNA-bd_sf"/>
</dbReference>